<reference evidence="1 2" key="2">
    <citation type="submission" date="2023-06" db="EMBL/GenBank/DDBJ databases">
        <authorList>
            <person name="Zeman M."/>
            <person name="Kubasova T."/>
            <person name="Jahodarova E."/>
            <person name="Nykrynova M."/>
            <person name="Rychlik I."/>
        </authorList>
    </citation>
    <scope>NUCLEOTIDE SEQUENCE [LARGE SCALE GENOMIC DNA]</scope>
    <source>
        <strain evidence="1 2">ET341</strain>
    </source>
</reference>
<dbReference type="RefSeq" id="WP_289527273.1">
    <property type="nucleotide sequence ID" value="NZ_JAUDCK010000006.1"/>
</dbReference>
<name>A0ABT7UGL1_9FIRM</name>
<dbReference type="GO" id="GO:0016787">
    <property type="term" value="F:hydrolase activity"/>
    <property type="evidence" value="ECO:0007669"/>
    <property type="project" value="UniProtKB-KW"/>
</dbReference>
<gene>
    <name evidence="1" type="ORF">QUV98_02985</name>
</gene>
<dbReference type="SUPFAM" id="SSF56784">
    <property type="entry name" value="HAD-like"/>
    <property type="match status" value="1"/>
</dbReference>
<dbReference type="EC" id="3.1.3.-" evidence="1"/>
<dbReference type="InterPro" id="IPR023214">
    <property type="entry name" value="HAD_sf"/>
</dbReference>
<dbReference type="InterPro" id="IPR000150">
    <property type="entry name" value="Cof"/>
</dbReference>
<proteinExistence type="predicted"/>
<dbReference type="Gene3D" id="3.40.50.1000">
    <property type="entry name" value="HAD superfamily/HAD-like"/>
    <property type="match status" value="1"/>
</dbReference>
<dbReference type="SFLD" id="SFLDG01140">
    <property type="entry name" value="C2.B:_Phosphomannomutase_and_P"/>
    <property type="match status" value="1"/>
</dbReference>
<dbReference type="InterPro" id="IPR036412">
    <property type="entry name" value="HAD-like_sf"/>
</dbReference>
<dbReference type="Pfam" id="PF08282">
    <property type="entry name" value="Hydrolase_3"/>
    <property type="match status" value="1"/>
</dbReference>
<dbReference type="Gene3D" id="3.30.1240.10">
    <property type="match status" value="1"/>
</dbReference>
<dbReference type="EMBL" id="JAUDCK010000006">
    <property type="protein sequence ID" value="MDM8195281.1"/>
    <property type="molecule type" value="Genomic_DNA"/>
</dbReference>
<dbReference type="PANTHER" id="PTHR10000">
    <property type="entry name" value="PHOSPHOSERINE PHOSPHATASE"/>
    <property type="match status" value="1"/>
</dbReference>
<accession>A0ABT7UGL1</accession>
<protein>
    <submittedName>
        <fullName evidence="1">HAD family hydrolase</fullName>
        <ecNumber evidence="1">3.1.3.-</ecNumber>
    </submittedName>
</protein>
<keyword evidence="2" id="KW-1185">Reference proteome</keyword>
<reference evidence="2" key="1">
    <citation type="submission" date="2023-06" db="EMBL/GenBank/DDBJ databases">
        <title>Identification and characterization of horizontal gene transfer across gut microbiota members of farm animals based on homology search.</title>
        <authorList>
            <person name="Zeman M."/>
            <person name="Kubasova T."/>
            <person name="Jahodarova E."/>
            <person name="Nykrynova M."/>
            <person name="Rychlik I."/>
        </authorList>
    </citation>
    <scope>NUCLEOTIDE SEQUENCE [LARGE SCALE GENOMIC DNA]</scope>
    <source>
        <strain evidence="2">ET341</strain>
    </source>
</reference>
<dbReference type="InterPro" id="IPR006379">
    <property type="entry name" value="HAD-SF_hydro_IIB"/>
</dbReference>
<dbReference type="NCBIfam" id="TIGR00099">
    <property type="entry name" value="Cof-subfamily"/>
    <property type="match status" value="1"/>
</dbReference>
<dbReference type="PANTHER" id="PTHR10000:SF25">
    <property type="entry name" value="PHOSPHATASE YKRA-RELATED"/>
    <property type="match status" value="1"/>
</dbReference>
<sequence>MNKKLIFFDIDGTLLDEQSGSVPASTIEAIEKAQKNGHLCFINTGRPISTIDKIITDLPFDGYVCGCGTYIEYQQKILFHTELDFELRKKVIQSIDQYQVDAMLEGKNGVYFSQHLKHPFIQAIKKKYQDLHFQVHSFSSHEDVPFDKLTVWYQPDTQIEAFKKALENDFLIIQRDIDFLEIVPLPYSKATGIQYLIDHLGYTLKDTISMGDSLNDLPMLTYTHESVAMGNSHPLLLDQVTYITTPVNQDGIQHALEHFHLI</sequence>
<keyword evidence="1" id="KW-0378">Hydrolase</keyword>
<dbReference type="SFLD" id="SFLDS00003">
    <property type="entry name" value="Haloacid_Dehalogenase"/>
    <property type="match status" value="1"/>
</dbReference>
<evidence type="ECO:0000313" key="2">
    <source>
        <dbReference type="Proteomes" id="UP001529275"/>
    </source>
</evidence>
<organism evidence="1 2">
    <name type="scientific">Massilimicrobiota timonensis</name>
    <dbReference type="NCBI Taxonomy" id="1776392"/>
    <lineage>
        <taxon>Bacteria</taxon>
        <taxon>Bacillati</taxon>
        <taxon>Bacillota</taxon>
        <taxon>Erysipelotrichia</taxon>
        <taxon>Erysipelotrichales</taxon>
        <taxon>Erysipelotrichaceae</taxon>
        <taxon>Massilimicrobiota</taxon>
    </lineage>
</organism>
<dbReference type="NCBIfam" id="TIGR01484">
    <property type="entry name" value="HAD-SF-IIB"/>
    <property type="match status" value="1"/>
</dbReference>
<dbReference type="Proteomes" id="UP001529275">
    <property type="component" value="Unassembled WGS sequence"/>
</dbReference>
<evidence type="ECO:0000313" key="1">
    <source>
        <dbReference type="EMBL" id="MDM8195281.1"/>
    </source>
</evidence>
<comment type="caution">
    <text evidence="1">The sequence shown here is derived from an EMBL/GenBank/DDBJ whole genome shotgun (WGS) entry which is preliminary data.</text>
</comment>